<evidence type="ECO:0000313" key="11">
    <source>
        <dbReference type="Proteomes" id="UP001365542"/>
    </source>
</evidence>
<dbReference type="FunFam" id="3.30.160.60:FF:001732">
    <property type="entry name" value="Zgc:162936"/>
    <property type="match status" value="1"/>
</dbReference>
<feature type="domain" description="C2H2-type" evidence="9">
    <location>
        <begin position="267"/>
        <end position="294"/>
    </location>
</feature>
<dbReference type="GO" id="GO:0045893">
    <property type="term" value="P:positive regulation of DNA-templated transcription"/>
    <property type="evidence" value="ECO:0007669"/>
    <property type="project" value="UniProtKB-ARBA"/>
</dbReference>
<evidence type="ECO:0000256" key="1">
    <source>
        <dbReference type="ARBA" id="ARBA00004123"/>
    </source>
</evidence>
<evidence type="ECO:0000256" key="3">
    <source>
        <dbReference type="ARBA" id="ARBA00022737"/>
    </source>
</evidence>
<dbReference type="Gene3D" id="1.20.5.490">
    <property type="entry name" value="Single helix bin"/>
    <property type="match status" value="1"/>
</dbReference>
<reference evidence="10 11" key="1">
    <citation type="submission" date="2019-10" db="EMBL/GenBank/DDBJ databases">
        <authorList>
            <person name="Palmer J.M."/>
        </authorList>
    </citation>
    <scope>NUCLEOTIDE SEQUENCE [LARGE SCALE GENOMIC DNA]</scope>
    <source>
        <strain evidence="10 11">TWF694</strain>
    </source>
</reference>
<evidence type="ECO:0000256" key="8">
    <source>
        <dbReference type="SAM" id="MobiDB-lite"/>
    </source>
</evidence>
<sequence>MAPEPVQVSSVPSITTNGTPPERSGTLATDIPNPASPRRSASPSVLPPLQSNLLPKSITESLFTAAKQSMSLNPRSNPSAETIDDGTSQNPAAILTSQASGISKPSDAPSNQAPPAPGPKLAPIETSNASRLSSGGPSGPTSAIDALTSPHSATSASAESGMTATAGLGSDTSPTRPRLGSISEALGPSYIGSATPSTPFSPVDPRDHRQSASYPDPRASISSDPRASISSASGSRGKHECPNCHQTFTRHHNLKSHLLTHSHEKPFQCITCQSRFRRLHDLKRHQKLHTGERPHVCDSCGRRFARADALARHNRGEGGCAGRRSSMTGLNDPGYDGGDGMEGIEHTGDDETMHDYPESPTGGRKAVSLPNSRSRHSYSRARAQARQAQNLQPAPLPPRSASNHSYPPINPNMPSNFAAPAPPSINTSQPNAPSILQQGNLTDSPRALSPSNPGFPVPPHDSTSLGPPIRSPSFSSTSFHHQPSMDSRRQSSVAQTGGYSLPQPAQTSPRGHNAPLPGTLSRPGSFSSTHLAPPDPLTGGPNIFSSGTEGIWSYIKELEKRIRDLEEKNQNMETKFQALANERQPSVLPPAAPQATSTTQESG</sequence>
<evidence type="ECO:0000313" key="10">
    <source>
        <dbReference type="EMBL" id="KAK6528875.1"/>
    </source>
</evidence>
<organism evidence="10 11">
    <name type="scientific">Orbilia ellipsospora</name>
    <dbReference type="NCBI Taxonomy" id="2528407"/>
    <lineage>
        <taxon>Eukaryota</taxon>
        <taxon>Fungi</taxon>
        <taxon>Dikarya</taxon>
        <taxon>Ascomycota</taxon>
        <taxon>Pezizomycotina</taxon>
        <taxon>Orbiliomycetes</taxon>
        <taxon>Orbiliales</taxon>
        <taxon>Orbiliaceae</taxon>
        <taxon>Orbilia</taxon>
    </lineage>
</organism>
<feature type="domain" description="C2H2-type" evidence="9">
    <location>
        <begin position="239"/>
        <end position="266"/>
    </location>
</feature>
<accession>A0AAV9WY49</accession>
<keyword evidence="11" id="KW-1185">Reference proteome</keyword>
<dbReference type="CDD" id="cd14688">
    <property type="entry name" value="bZIP_YAP"/>
    <property type="match status" value="1"/>
</dbReference>
<evidence type="ECO:0000259" key="9">
    <source>
        <dbReference type="PROSITE" id="PS50157"/>
    </source>
</evidence>
<dbReference type="PROSITE" id="PS00028">
    <property type="entry name" value="ZINC_FINGER_C2H2_1"/>
    <property type="match status" value="2"/>
</dbReference>
<feature type="compositionally biased region" description="Low complexity" evidence="8">
    <location>
        <begin position="32"/>
        <end position="49"/>
    </location>
</feature>
<dbReference type="AlphaFoldDB" id="A0AAV9WY49"/>
<dbReference type="FunFam" id="3.30.160.60:FF:001666">
    <property type="entry name" value="MDS1 and EVI1 complex locus"/>
    <property type="match status" value="1"/>
</dbReference>
<feature type="compositionally biased region" description="Low complexity" evidence="8">
    <location>
        <begin position="217"/>
        <end position="235"/>
    </location>
</feature>
<dbReference type="SUPFAM" id="SSF57667">
    <property type="entry name" value="beta-beta-alpha zinc fingers"/>
    <property type="match status" value="2"/>
</dbReference>
<feature type="compositionally biased region" description="Polar residues" evidence="8">
    <location>
        <begin position="149"/>
        <end position="163"/>
    </location>
</feature>
<dbReference type="PANTHER" id="PTHR16515:SF49">
    <property type="entry name" value="GASTRULA ZINC FINGER PROTEIN XLCGF49.1-LIKE-RELATED"/>
    <property type="match status" value="1"/>
</dbReference>
<feature type="compositionally biased region" description="Polar residues" evidence="8">
    <location>
        <begin position="125"/>
        <end position="141"/>
    </location>
</feature>
<feature type="domain" description="C2H2-type" evidence="9">
    <location>
        <begin position="295"/>
        <end position="325"/>
    </location>
</feature>
<keyword evidence="2" id="KW-0479">Metal-binding</keyword>
<dbReference type="GO" id="GO:0008270">
    <property type="term" value="F:zinc ion binding"/>
    <property type="evidence" value="ECO:0007669"/>
    <property type="project" value="UniProtKB-KW"/>
</dbReference>
<dbReference type="Proteomes" id="UP001365542">
    <property type="component" value="Unassembled WGS sequence"/>
</dbReference>
<dbReference type="Pfam" id="PF00096">
    <property type="entry name" value="zf-C2H2"/>
    <property type="match status" value="2"/>
</dbReference>
<evidence type="ECO:0000256" key="6">
    <source>
        <dbReference type="ARBA" id="ARBA00023242"/>
    </source>
</evidence>
<dbReference type="InterPro" id="IPR013087">
    <property type="entry name" value="Znf_C2H2_type"/>
</dbReference>
<keyword evidence="4 7" id="KW-0863">Zinc-finger</keyword>
<dbReference type="EMBL" id="JAVHJO010000014">
    <property type="protein sequence ID" value="KAK6528875.1"/>
    <property type="molecule type" value="Genomic_DNA"/>
</dbReference>
<gene>
    <name evidence="10" type="ORF">TWF694_004106</name>
</gene>
<feature type="compositionally biased region" description="Polar residues" evidence="8">
    <location>
        <begin position="594"/>
        <end position="603"/>
    </location>
</feature>
<feature type="compositionally biased region" description="Polar residues" evidence="8">
    <location>
        <begin position="424"/>
        <end position="443"/>
    </location>
</feature>
<evidence type="ECO:0000256" key="2">
    <source>
        <dbReference type="ARBA" id="ARBA00022723"/>
    </source>
</evidence>
<feature type="region of interest" description="Disordered" evidence="8">
    <location>
        <begin position="1"/>
        <end position="52"/>
    </location>
</feature>
<proteinExistence type="predicted"/>
<feature type="compositionally biased region" description="Polar residues" evidence="8">
    <location>
        <begin position="65"/>
        <end position="111"/>
    </location>
</feature>
<dbReference type="PROSITE" id="PS50157">
    <property type="entry name" value="ZINC_FINGER_C2H2_2"/>
    <property type="match status" value="3"/>
</dbReference>
<feature type="compositionally biased region" description="Low complexity" evidence="8">
    <location>
        <begin position="380"/>
        <end position="393"/>
    </location>
</feature>
<feature type="compositionally biased region" description="Polar residues" evidence="8">
    <location>
        <begin position="472"/>
        <end position="510"/>
    </location>
</feature>
<comment type="subcellular location">
    <subcellularLocation>
        <location evidence="1">Nucleus</location>
    </subcellularLocation>
</comment>
<comment type="caution">
    <text evidence="10">The sequence shown here is derived from an EMBL/GenBank/DDBJ whole genome shotgun (WGS) entry which is preliminary data.</text>
</comment>
<name>A0AAV9WY49_9PEZI</name>
<feature type="region of interest" description="Disordered" evidence="8">
    <location>
        <begin position="580"/>
        <end position="603"/>
    </location>
</feature>
<dbReference type="GO" id="GO:0043565">
    <property type="term" value="F:sequence-specific DNA binding"/>
    <property type="evidence" value="ECO:0007669"/>
    <property type="project" value="UniProtKB-ARBA"/>
</dbReference>
<protein>
    <recommendedName>
        <fullName evidence="9">C2H2-type domain-containing protein</fullName>
    </recommendedName>
</protein>
<feature type="region of interest" description="Disordered" evidence="8">
    <location>
        <begin position="65"/>
        <end position="244"/>
    </location>
</feature>
<keyword evidence="5" id="KW-0862">Zinc</keyword>
<dbReference type="GO" id="GO:0005694">
    <property type="term" value="C:chromosome"/>
    <property type="evidence" value="ECO:0007669"/>
    <property type="project" value="UniProtKB-ARBA"/>
</dbReference>
<dbReference type="PANTHER" id="PTHR16515">
    <property type="entry name" value="PR DOMAIN ZINC FINGER PROTEIN"/>
    <property type="match status" value="1"/>
</dbReference>
<dbReference type="GO" id="GO:0005634">
    <property type="term" value="C:nucleus"/>
    <property type="evidence" value="ECO:0007669"/>
    <property type="project" value="UniProtKB-SubCell"/>
</dbReference>
<keyword evidence="3" id="KW-0677">Repeat</keyword>
<evidence type="ECO:0000256" key="7">
    <source>
        <dbReference type="PROSITE-ProRule" id="PRU00042"/>
    </source>
</evidence>
<evidence type="ECO:0000256" key="5">
    <source>
        <dbReference type="ARBA" id="ARBA00022833"/>
    </source>
</evidence>
<keyword evidence="6" id="KW-0539">Nucleus</keyword>
<feature type="compositionally biased region" description="Polar residues" evidence="8">
    <location>
        <begin position="7"/>
        <end position="19"/>
    </location>
</feature>
<feature type="region of interest" description="Disordered" evidence="8">
    <location>
        <begin position="314"/>
        <end position="544"/>
    </location>
</feature>
<dbReference type="SMART" id="SM00355">
    <property type="entry name" value="ZnF_C2H2"/>
    <property type="match status" value="3"/>
</dbReference>
<evidence type="ECO:0000256" key="4">
    <source>
        <dbReference type="ARBA" id="ARBA00022771"/>
    </source>
</evidence>
<dbReference type="InterPro" id="IPR036236">
    <property type="entry name" value="Znf_C2H2_sf"/>
</dbReference>
<dbReference type="Gene3D" id="3.30.160.60">
    <property type="entry name" value="Classic Zinc Finger"/>
    <property type="match status" value="3"/>
</dbReference>
<feature type="compositionally biased region" description="Basic and acidic residues" evidence="8">
    <location>
        <begin position="343"/>
        <end position="357"/>
    </location>
</feature>
<dbReference type="InterPro" id="IPR050331">
    <property type="entry name" value="Zinc_finger"/>
</dbReference>